<evidence type="ECO:0000256" key="2">
    <source>
        <dbReference type="ARBA" id="ARBA00023002"/>
    </source>
</evidence>
<dbReference type="InterPro" id="IPR036291">
    <property type="entry name" value="NAD(P)-bd_dom_sf"/>
</dbReference>
<accession>A0A7W8M4K2</accession>
<gene>
    <name evidence="4" type="ORF">HNP82_001009</name>
</gene>
<dbReference type="CDD" id="cd05233">
    <property type="entry name" value="SDR_c"/>
    <property type="match status" value="1"/>
</dbReference>
<keyword evidence="5" id="KW-1185">Reference proteome</keyword>
<dbReference type="GO" id="GO:0016491">
    <property type="term" value="F:oxidoreductase activity"/>
    <property type="evidence" value="ECO:0007669"/>
    <property type="project" value="UniProtKB-KW"/>
</dbReference>
<dbReference type="SUPFAM" id="SSF51735">
    <property type="entry name" value="NAD(P)-binding Rossmann-fold domains"/>
    <property type="match status" value="1"/>
</dbReference>
<dbReference type="GO" id="GO:0016020">
    <property type="term" value="C:membrane"/>
    <property type="evidence" value="ECO:0007669"/>
    <property type="project" value="TreeGrafter"/>
</dbReference>
<evidence type="ECO:0000256" key="3">
    <source>
        <dbReference type="RuleBase" id="RU000363"/>
    </source>
</evidence>
<organism evidence="4 5">
    <name type="scientific">Catenibacillus scindens</name>
    <dbReference type="NCBI Taxonomy" id="673271"/>
    <lineage>
        <taxon>Bacteria</taxon>
        <taxon>Bacillati</taxon>
        <taxon>Bacillota</taxon>
        <taxon>Clostridia</taxon>
        <taxon>Lachnospirales</taxon>
        <taxon>Lachnospiraceae</taxon>
        <taxon>Catenibacillus</taxon>
    </lineage>
</organism>
<evidence type="ECO:0000313" key="5">
    <source>
        <dbReference type="Proteomes" id="UP000543642"/>
    </source>
</evidence>
<protein>
    <submittedName>
        <fullName evidence="4">NADP-dependent 3-hydroxy acid dehydrogenase YdfG</fullName>
    </submittedName>
</protein>
<dbReference type="Proteomes" id="UP000543642">
    <property type="component" value="Unassembled WGS sequence"/>
</dbReference>
<dbReference type="Gene3D" id="3.40.50.720">
    <property type="entry name" value="NAD(P)-binding Rossmann-like Domain"/>
    <property type="match status" value="1"/>
</dbReference>
<keyword evidence="2" id="KW-0560">Oxidoreductase</keyword>
<dbReference type="PANTHER" id="PTHR44196">
    <property type="entry name" value="DEHYDROGENASE/REDUCTASE SDR FAMILY MEMBER 7B"/>
    <property type="match status" value="1"/>
</dbReference>
<dbReference type="PRINTS" id="PR00080">
    <property type="entry name" value="SDRFAMILY"/>
</dbReference>
<dbReference type="Pfam" id="PF00106">
    <property type="entry name" value="adh_short"/>
    <property type="match status" value="1"/>
</dbReference>
<dbReference type="PANTHER" id="PTHR44196:SF1">
    <property type="entry name" value="DEHYDROGENASE_REDUCTASE SDR FAMILY MEMBER 7B"/>
    <property type="match status" value="1"/>
</dbReference>
<comment type="similarity">
    <text evidence="1 3">Belongs to the short-chain dehydrogenases/reductases (SDR) family.</text>
</comment>
<sequence length="246" mass="27318">MKNNLRESIPGAPLSENPKTVVLTGASSGIGRAIARRLLECGYKVYGVGRDFGEEIWPHGFHKLIIDMKNTGSFYDQIRGLLKRENICGLINNAGAAYYGLHETLNPAKIHEMVTVNLEIPMVLSQLALRDLKKNRGHIINISSVTAKQTNPHGCAYGATKAGLSSFSASLFDENRKYGVHVCTIHPDMVKTNLYRNADFCQGEDEMSYLTPQQVADAVMYVLSVPESMSVTDITLRPQKHQIRRK</sequence>
<dbReference type="PRINTS" id="PR00081">
    <property type="entry name" value="GDHRDH"/>
</dbReference>
<name>A0A7W8M4K2_9FIRM</name>
<dbReference type="InterPro" id="IPR002347">
    <property type="entry name" value="SDR_fam"/>
</dbReference>
<comment type="caution">
    <text evidence="4">The sequence shown here is derived from an EMBL/GenBank/DDBJ whole genome shotgun (WGS) entry which is preliminary data.</text>
</comment>
<evidence type="ECO:0000313" key="4">
    <source>
        <dbReference type="EMBL" id="MBB5263904.1"/>
    </source>
</evidence>
<evidence type="ECO:0000256" key="1">
    <source>
        <dbReference type="ARBA" id="ARBA00006484"/>
    </source>
</evidence>
<reference evidence="4 5" key="1">
    <citation type="submission" date="2020-08" db="EMBL/GenBank/DDBJ databases">
        <title>Genomic Encyclopedia of Type Strains, Phase IV (KMG-IV): sequencing the most valuable type-strain genomes for metagenomic binning, comparative biology and taxonomic classification.</title>
        <authorList>
            <person name="Goeker M."/>
        </authorList>
    </citation>
    <scope>NUCLEOTIDE SEQUENCE [LARGE SCALE GENOMIC DNA]</scope>
    <source>
        <strain evidence="4 5">DSM 106146</strain>
    </source>
</reference>
<dbReference type="AlphaFoldDB" id="A0A7W8M4K2"/>
<proteinExistence type="inferred from homology"/>
<dbReference type="EMBL" id="JACHFW010000003">
    <property type="protein sequence ID" value="MBB5263904.1"/>
    <property type="molecule type" value="Genomic_DNA"/>
</dbReference>
<dbReference type="RefSeq" id="WP_183772152.1">
    <property type="nucleotide sequence ID" value="NZ_JACHFW010000003.1"/>
</dbReference>